<dbReference type="Proteomes" id="UP000665020">
    <property type="component" value="Chromosome"/>
</dbReference>
<feature type="transmembrane region" description="Helical" evidence="6">
    <location>
        <begin position="148"/>
        <end position="169"/>
    </location>
</feature>
<evidence type="ECO:0000256" key="3">
    <source>
        <dbReference type="ARBA" id="ARBA00022692"/>
    </source>
</evidence>
<feature type="transmembrane region" description="Helical" evidence="6">
    <location>
        <begin position="64"/>
        <end position="83"/>
    </location>
</feature>
<keyword evidence="9" id="KW-1185">Reference proteome</keyword>
<feature type="transmembrane region" description="Helical" evidence="6">
    <location>
        <begin position="378"/>
        <end position="396"/>
    </location>
</feature>
<dbReference type="PANTHER" id="PTHR43478">
    <property type="entry name" value="NA+/H+ ANTIPORTER-RELATED"/>
    <property type="match status" value="1"/>
</dbReference>
<dbReference type="GO" id="GO:0005886">
    <property type="term" value="C:plasma membrane"/>
    <property type="evidence" value="ECO:0007669"/>
    <property type="project" value="UniProtKB-SubCell"/>
</dbReference>
<keyword evidence="2" id="KW-1003">Cell membrane</keyword>
<feature type="transmembrane region" description="Helical" evidence="6">
    <location>
        <begin position="25"/>
        <end position="43"/>
    </location>
</feature>
<protein>
    <submittedName>
        <fullName evidence="8">Na+/H+ antiporter NhaC family protein</fullName>
    </submittedName>
</protein>
<feature type="transmembrane region" description="Helical" evidence="6">
    <location>
        <begin position="341"/>
        <end position="358"/>
    </location>
</feature>
<evidence type="ECO:0000259" key="7">
    <source>
        <dbReference type="Pfam" id="PF03553"/>
    </source>
</evidence>
<evidence type="ECO:0000313" key="9">
    <source>
        <dbReference type="Proteomes" id="UP000665020"/>
    </source>
</evidence>
<organism evidence="8 9">
    <name type="scientific">Iocasia fonsfrigidae</name>
    <dbReference type="NCBI Taxonomy" id="2682810"/>
    <lineage>
        <taxon>Bacteria</taxon>
        <taxon>Bacillati</taxon>
        <taxon>Bacillota</taxon>
        <taxon>Clostridia</taxon>
        <taxon>Halanaerobiales</taxon>
        <taxon>Halanaerobiaceae</taxon>
        <taxon>Iocasia</taxon>
    </lineage>
</organism>
<feature type="transmembrane region" description="Helical" evidence="6">
    <location>
        <begin position="260"/>
        <end position="280"/>
    </location>
</feature>
<accession>A0A8A7KEA9</accession>
<dbReference type="PANTHER" id="PTHR43478:SF1">
    <property type="entry name" value="NA+_H+ ANTIPORTER NHAC-LIKE C-TERMINAL DOMAIN-CONTAINING PROTEIN"/>
    <property type="match status" value="1"/>
</dbReference>
<feature type="transmembrane region" description="Helical" evidence="6">
    <location>
        <begin position="408"/>
        <end position="433"/>
    </location>
</feature>
<evidence type="ECO:0000256" key="6">
    <source>
        <dbReference type="SAM" id="Phobius"/>
    </source>
</evidence>
<dbReference type="KEGG" id="ifn:GM661_04160"/>
<evidence type="ECO:0000313" key="8">
    <source>
        <dbReference type="EMBL" id="QTL97227.1"/>
    </source>
</evidence>
<reference evidence="8" key="1">
    <citation type="submission" date="2019-12" db="EMBL/GenBank/DDBJ databases">
        <authorList>
            <person name="zhang j."/>
            <person name="sun C.M."/>
        </authorList>
    </citation>
    <scope>NUCLEOTIDE SEQUENCE</scope>
    <source>
        <strain evidence="8">NS-1</strain>
    </source>
</reference>
<dbReference type="AlphaFoldDB" id="A0A8A7KEA9"/>
<keyword evidence="5 6" id="KW-0472">Membrane</keyword>
<evidence type="ECO:0000256" key="1">
    <source>
        <dbReference type="ARBA" id="ARBA00004651"/>
    </source>
</evidence>
<proteinExistence type="predicted"/>
<evidence type="ECO:0000256" key="5">
    <source>
        <dbReference type="ARBA" id="ARBA00023136"/>
    </source>
</evidence>
<dbReference type="InterPro" id="IPR018461">
    <property type="entry name" value="Na/H_Antiport_NhaC-like_C"/>
</dbReference>
<dbReference type="EMBL" id="CP046640">
    <property type="protein sequence ID" value="QTL97227.1"/>
    <property type="molecule type" value="Genomic_DNA"/>
</dbReference>
<evidence type="ECO:0000256" key="4">
    <source>
        <dbReference type="ARBA" id="ARBA00022989"/>
    </source>
</evidence>
<dbReference type="RefSeq" id="WP_230868873.1">
    <property type="nucleotide sequence ID" value="NZ_CP046640.1"/>
</dbReference>
<dbReference type="Pfam" id="PF03553">
    <property type="entry name" value="Na_H_antiporter"/>
    <property type="match status" value="1"/>
</dbReference>
<name>A0A8A7KEA9_9FIRM</name>
<keyword evidence="3 6" id="KW-0812">Transmembrane</keyword>
<feature type="transmembrane region" description="Helical" evidence="6">
    <location>
        <begin position="197"/>
        <end position="215"/>
    </location>
</feature>
<feature type="domain" description="Na+/H+ antiporter NhaC-like C-terminal" evidence="7">
    <location>
        <begin position="161"/>
        <end position="479"/>
    </location>
</feature>
<keyword evidence="4 6" id="KW-1133">Transmembrane helix</keyword>
<gene>
    <name evidence="8" type="ORF">GM661_04160</name>
</gene>
<feature type="transmembrane region" description="Helical" evidence="6">
    <location>
        <begin position="300"/>
        <end position="321"/>
    </location>
</feature>
<sequence>MDNYGILSLVPPLLAIVLAWRTKEVILSLFIGVFAGAMLMADYNPLVGFMETLDKYMLGSLSDSWNAGIIVFLLAMGAMIGVINKAGGVWAIGEYVARKAHSVKNTQFATWLMGIFIFFDDYANTLIVGNTMRPITDKMKISREKLSFIVDLTAAAVSSIVPISTWIAFEVGVIRDGLNAIGVEQSAYTTFVQTIPYRFYSIFALVFALILIYTARDFGPMYKAEKRARLTGRVIRENSTPMVSKELEAIGKPEGRSFNIFDSFLPIFAVILVTIYGLWYNGGGTSPDKTIWQAFGDADASIVLLWSSFAGILVGGLLALIKRILSISEIMESIIDGAKSMLIACMILLLAWSIGGITEDLGTANYLVSVLAGSIPPFLVPVLLYIISGFIAFTIGSSWGTVAIVMPLAIPLGFSIGVPLLPTIAAVLTAAVMGDHCSPISDTTIMSSTASAVDHIDHVSTQLPYVLIVGAVALLIGFLPAGFGVSWYFLLPLGVIALYLIVRSIGKSVKEEDLLIS</sequence>
<comment type="subcellular location">
    <subcellularLocation>
        <location evidence="1">Cell membrane</location>
        <topology evidence="1">Multi-pass membrane protein</topology>
    </subcellularLocation>
</comment>
<feature type="transmembrane region" description="Helical" evidence="6">
    <location>
        <begin position="468"/>
        <end position="501"/>
    </location>
</feature>
<evidence type="ECO:0000256" key="2">
    <source>
        <dbReference type="ARBA" id="ARBA00022475"/>
    </source>
</evidence>